<dbReference type="GO" id="GO:0005524">
    <property type="term" value="F:ATP binding"/>
    <property type="evidence" value="ECO:0007669"/>
    <property type="project" value="UniProtKB-KW"/>
</dbReference>
<keyword evidence="2" id="KW-0547">Nucleotide-binding</keyword>
<dbReference type="Pfam" id="PF04326">
    <property type="entry name" value="SLFN_AlbA_2"/>
    <property type="match status" value="1"/>
</dbReference>
<accession>A0A7V4WKN3</accession>
<keyword evidence="2" id="KW-0067">ATP-binding</keyword>
<dbReference type="Gene3D" id="3.30.950.30">
    <property type="entry name" value="Schlafen, AAA domain"/>
    <property type="match status" value="1"/>
</dbReference>
<dbReference type="EMBL" id="DTIY01000016">
    <property type="protein sequence ID" value="HGY38627.1"/>
    <property type="molecule type" value="Genomic_DNA"/>
</dbReference>
<feature type="domain" description="Schlafen AlbA-2" evidence="1">
    <location>
        <begin position="24"/>
        <end position="152"/>
    </location>
</feature>
<evidence type="ECO:0000313" key="2">
    <source>
        <dbReference type="EMBL" id="HGY38627.1"/>
    </source>
</evidence>
<protein>
    <submittedName>
        <fullName evidence="2">ATP-binding protein</fullName>
    </submittedName>
</protein>
<dbReference type="InterPro" id="IPR038461">
    <property type="entry name" value="Schlafen_AlbA_2_dom_sf"/>
</dbReference>
<dbReference type="PANTHER" id="PTHR30595:SF6">
    <property type="entry name" value="SCHLAFEN ALBA-2 DOMAIN-CONTAINING PROTEIN"/>
    <property type="match status" value="1"/>
</dbReference>
<dbReference type="PANTHER" id="PTHR30595">
    <property type="entry name" value="GLPR-RELATED TRANSCRIPTIONAL REPRESSOR"/>
    <property type="match status" value="1"/>
</dbReference>
<organism evidence="2">
    <name type="scientific">Candidatus Caldatribacterium saccharofermentans</name>
    <dbReference type="NCBI Taxonomy" id="1454753"/>
    <lineage>
        <taxon>Bacteria</taxon>
        <taxon>Pseudomonadati</taxon>
        <taxon>Atribacterota</taxon>
        <taxon>Atribacteria</taxon>
        <taxon>Atribacterales</taxon>
        <taxon>Candidatus Caldatribacteriaceae</taxon>
        <taxon>Candidatus Caldatribacterium</taxon>
    </lineage>
</organism>
<name>A0A7V4WKN3_9BACT</name>
<dbReference type="AlphaFoldDB" id="A0A7V4WKN3"/>
<sequence length="400" mass="44951">MLPADVSKITMKDLESLMSAQVPEGQRIEYKEKIELDKESGKKEFLADISSFANTAGGWIIFGIWEEGGCPKDIVGVETDDVDALYQRMDNIIQSGISPRIPGISIGKVEFSGSKYVILIHVPRSYCGPHMVTLGGEYRFYARNNSGKYPMTVDELRLAFTFSETIAEKARKFRKERLATISSGEAPLPLSSSPPSWFVMHVVPYSAFALSRGYSAEYLSRCSQSVSLKPFYSRRWDSLYNADGFLLYSQDKNGRVYSYLQLFRNGIIEAATSSFFEITQEGLLFSIDTLEEEVLKDFPRYCSFLQEVGAETPVAVFLSLFNARGCTIRGKRALSLPAIPPALVETQTLRQDTLLVPEVVFERYEGLVSENILKPCFDVVWNAFGFPRSLNYDDSGRRGK</sequence>
<comment type="caution">
    <text evidence="2">The sequence shown here is derived from an EMBL/GenBank/DDBJ whole genome shotgun (WGS) entry which is preliminary data.</text>
</comment>
<proteinExistence type="predicted"/>
<gene>
    <name evidence="2" type="ORF">ENW11_02285</name>
</gene>
<dbReference type="InterPro" id="IPR007421">
    <property type="entry name" value="Schlafen_AlbA_2_dom"/>
</dbReference>
<evidence type="ECO:0000259" key="1">
    <source>
        <dbReference type="Pfam" id="PF04326"/>
    </source>
</evidence>
<reference evidence="2" key="1">
    <citation type="journal article" date="2020" name="mSystems">
        <title>Genome- and Community-Level Interaction Insights into Carbon Utilization and Element Cycling Functions of Hydrothermarchaeota in Hydrothermal Sediment.</title>
        <authorList>
            <person name="Zhou Z."/>
            <person name="Liu Y."/>
            <person name="Xu W."/>
            <person name="Pan J."/>
            <person name="Luo Z.H."/>
            <person name="Li M."/>
        </authorList>
    </citation>
    <scope>NUCLEOTIDE SEQUENCE [LARGE SCALE GENOMIC DNA]</scope>
    <source>
        <strain evidence="2">SpSt-82</strain>
    </source>
</reference>